<feature type="compositionally biased region" description="Low complexity" evidence="1">
    <location>
        <begin position="272"/>
        <end position="286"/>
    </location>
</feature>
<dbReference type="GO" id="GO:0003676">
    <property type="term" value="F:nucleic acid binding"/>
    <property type="evidence" value="ECO:0007669"/>
    <property type="project" value="InterPro"/>
</dbReference>
<sequence>MGDQGAAASAATVTAGKLRRRRRERREEDSSDLECDEEKENKEETAVPETETTCGFPVSAEKRSVLQGCRAPVERRFDVRVQLPRKGEAQEFGTITGAPEDVTYALAELKKLLFPEKQRQRPCLRTTRAARAARAERPKGSQHQGLPPNRRERSEDPGRDAELPSGAPMANDDNPTFIEASGPAPLPNDPDPPGLPTPAPLLTTSRNTDMPVPQTQPSESLSAPEPPSQIKNPSSAPDHTPATTLSSSSSCIATLAPYIHPSGKTKVRTVASSSRPRTSTSHPHPSLSTLFGPAKWDRFFIVPSDAPHSACTLSFQKCLQRQVGKVTFRTRADRSSLVIVDTEEQAHVMLDLKDLDGNPFYITPDITLNTCTGTVAIHPHACPVHDKEWSNCAKPFLDLLEEGYDATAVYCYTIPPRGRRKYPTNIAKVTFKRQTLPDSIYVGGEHLPVKPCRPNPRQCQTCWLFGHPAKHCRSSARCSFCAQPGHARSSCPATSPTCANCGGFHNVFYRGCPIYHFESEVAFIRFEKGLTLREACQEARRLVIFAESLEVLVMALEALHEEAKPLGLEVSWLKTKVQVFGSLLDETVQSVHSGSEAIEILESFTYLGSAVHNDGGSRQEV</sequence>
<organism evidence="2 3">
    <name type="scientific">Chionoecetes opilio</name>
    <name type="common">Atlantic snow crab</name>
    <name type="synonym">Cancer opilio</name>
    <dbReference type="NCBI Taxonomy" id="41210"/>
    <lineage>
        <taxon>Eukaryota</taxon>
        <taxon>Metazoa</taxon>
        <taxon>Ecdysozoa</taxon>
        <taxon>Arthropoda</taxon>
        <taxon>Crustacea</taxon>
        <taxon>Multicrustacea</taxon>
        <taxon>Malacostraca</taxon>
        <taxon>Eumalacostraca</taxon>
        <taxon>Eucarida</taxon>
        <taxon>Decapoda</taxon>
        <taxon>Pleocyemata</taxon>
        <taxon>Brachyura</taxon>
        <taxon>Eubrachyura</taxon>
        <taxon>Majoidea</taxon>
        <taxon>Majidae</taxon>
        <taxon>Chionoecetes</taxon>
    </lineage>
</organism>
<feature type="compositionally biased region" description="Polar residues" evidence="1">
    <location>
        <begin position="204"/>
        <end position="216"/>
    </location>
</feature>
<dbReference type="Proteomes" id="UP000770661">
    <property type="component" value="Unassembled WGS sequence"/>
</dbReference>
<feature type="compositionally biased region" description="Low complexity" evidence="1">
    <location>
        <begin position="1"/>
        <end position="15"/>
    </location>
</feature>
<evidence type="ECO:0000256" key="1">
    <source>
        <dbReference type="SAM" id="MobiDB-lite"/>
    </source>
</evidence>
<accession>A0A8J4XQF0</accession>
<dbReference type="AlphaFoldDB" id="A0A8J4XQF0"/>
<feature type="compositionally biased region" description="Acidic residues" evidence="1">
    <location>
        <begin position="29"/>
        <end position="38"/>
    </location>
</feature>
<evidence type="ECO:0000313" key="2">
    <source>
        <dbReference type="EMBL" id="KAG0712132.1"/>
    </source>
</evidence>
<protein>
    <recommendedName>
        <fullName evidence="4">Gag-like protein</fullName>
    </recommendedName>
</protein>
<dbReference type="GO" id="GO:0008270">
    <property type="term" value="F:zinc ion binding"/>
    <property type="evidence" value="ECO:0007669"/>
    <property type="project" value="InterPro"/>
</dbReference>
<comment type="caution">
    <text evidence="2">The sequence shown here is derived from an EMBL/GenBank/DDBJ whole genome shotgun (WGS) entry which is preliminary data.</text>
</comment>
<reference evidence="2" key="1">
    <citation type="submission" date="2020-07" db="EMBL/GenBank/DDBJ databases">
        <title>The High-quality genome of the commercially important snow crab, Chionoecetes opilio.</title>
        <authorList>
            <person name="Jeong J.-H."/>
            <person name="Ryu S."/>
        </authorList>
    </citation>
    <scope>NUCLEOTIDE SEQUENCE</scope>
    <source>
        <strain evidence="2">MADBK_172401_WGS</strain>
        <tissue evidence="2">Digestive gland</tissue>
    </source>
</reference>
<keyword evidence="3" id="KW-1185">Reference proteome</keyword>
<feature type="compositionally biased region" description="Polar residues" evidence="1">
    <location>
        <begin position="229"/>
        <end position="247"/>
    </location>
</feature>
<dbReference type="EMBL" id="JACEEZ010022698">
    <property type="protein sequence ID" value="KAG0712132.1"/>
    <property type="molecule type" value="Genomic_DNA"/>
</dbReference>
<gene>
    <name evidence="2" type="ORF">GWK47_019124</name>
</gene>
<dbReference type="OrthoDB" id="6931295at2759"/>
<proteinExistence type="predicted"/>
<dbReference type="InterPro" id="IPR036875">
    <property type="entry name" value="Znf_CCHC_sf"/>
</dbReference>
<feature type="region of interest" description="Disordered" evidence="1">
    <location>
        <begin position="1"/>
        <end position="55"/>
    </location>
</feature>
<dbReference type="SUPFAM" id="SSF57756">
    <property type="entry name" value="Retrovirus zinc finger-like domains"/>
    <property type="match status" value="1"/>
</dbReference>
<feature type="region of interest" description="Disordered" evidence="1">
    <location>
        <begin position="115"/>
        <end position="247"/>
    </location>
</feature>
<name>A0A8J4XQF0_CHIOP</name>
<feature type="compositionally biased region" description="Pro residues" evidence="1">
    <location>
        <begin position="184"/>
        <end position="199"/>
    </location>
</feature>
<evidence type="ECO:0000313" key="3">
    <source>
        <dbReference type="Proteomes" id="UP000770661"/>
    </source>
</evidence>
<feature type="compositionally biased region" description="Basic and acidic residues" evidence="1">
    <location>
        <begin position="149"/>
        <end position="162"/>
    </location>
</feature>
<feature type="region of interest" description="Disordered" evidence="1">
    <location>
        <begin position="264"/>
        <end position="286"/>
    </location>
</feature>
<evidence type="ECO:0008006" key="4">
    <source>
        <dbReference type="Google" id="ProtNLM"/>
    </source>
</evidence>